<dbReference type="GO" id="GO:0005829">
    <property type="term" value="C:cytosol"/>
    <property type="evidence" value="ECO:0007669"/>
    <property type="project" value="UniProtKB-SubCell"/>
</dbReference>
<evidence type="ECO:0000259" key="6">
    <source>
        <dbReference type="Pfam" id="PF01627"/>
    </source>
</evidence>
<dbReference type="InterPro" id="IPR008207">
    <property type="entry name" value="Sig_transdc_His_kin_Hpt_dom"/>
</dbReference>
<dbReference type="Pfam" id="PF01627">
    <property type="entry name" value="Hpt"/>
    <property type="match status" value="1"/>
</dbReference>
<dbReference type="SUPFAM" id="SSF47226">
    <property type="entry name" value="Histidine-containing phosphotransfer domain, HPT domain"/>
    <property type="match status" value="1"/>
</dbReference>
<evidence type="ECO:0000256" key="1">
    <source>
        <dbReference type="ARBA" id="ARBA00022490"/>
    </source>
</evidence>
<evidence type="ECO:0000313" key="7">
    <source>
        <dbReference type="EMBL" id="ABK21830.1"/>
    </source>
</evidence>
<dbReference type="GO" id="GO:0000160">
    <property type="term" value="P:phosphorelay signal transduction system"/>
    <property type="evidence" value="ECO:0007669"/>
    <property type="project" value="UniProtKB-UniRule"/>
</dbReference>
<keyword evidence="1" id="KW-0963">Cytoplasm</keyword>
<evidence type="ECO:0000256" key="3">
    <source>
        <dbReference type="ARBA" id="ARBA00023012"/>
    </source>
</evidence>
<dbReference type="PANTHER" id="PTHR28242:SF52">
    <property type="entry name" value="PHOSPHORELAY INTERMEDIATE PROTEIN YPD1"/>
    <property type="match status" value="1"/>
</dbReference>
<keyword evidence="3 5" id="KW-0902">Two-component regulatory system</keyword>
<comment type="function">
    <text evidence="5">Functions as a two-component phosphorelay mediators between cytokinin sensor histidine kinases and response regulators (B-type ARRs). Plays an important role in propagating cytokinin signal transduction.</text>
</comment>
<dbReference type="GO" id="GO:0009927">
    <property type="term" value="F:histidine phosphotransfer kinase activity"/>
    <property type="evidence" value="ECO:0007669"/>
    <property type="project" value="UniProtKB-UniRule"/>
</dbReference>
<dbReference type="EMBL" id="EF082473">
    <property type="protein sequence ID" value="ABK21830.1"/>
    <property type="molecule type" value="mRNA"/>
</dbReference>
<name>A9NMG9_PICSI</name>
<feature type="domain" description="HPt" evidence="6">
    <location>
        <begin position="44"/>
        <end position="134"/>
    </location>
</feature>
<dbReference type="AlphaFoldDB" id="A9NMG9"/>
<dbReference type="GO" id="GO:0005634">
    <property type="term" value="C:nucleus"/>
    <property type="evidence" value="ECO:0007669"/>
    <property type="project" value="UniProtKB-SubCell"/>
</dbReference>
<keyword evidence="4" id="KW-0539">Nucleus</keyword>
<sequence>MAVSQMQQRYINFTTSLFQEGFVDEQFTQLQQLQDESNPDFVAEVVCLFFEDSEKLLGDLSKTLNQEPVDFKRVDGCVHQFKGSSSRYALRHISNTFIGARRVMNTCVTFRAFCQDKNREGCLYCLQQMKQECYLVKNKLETLFQLEKQIVEAGGTVPMAE</sequence>
<evidence type="ECO:0000256" key="5">
    <source>
        <dbReference type="RuleBase" id="RU369004"/>
    </source>
</evidence>
<protein>
    <recommendedName>
        <fullName evidence="5">Histidine-containing phosphotransfer protein</fullName>
    </recommendedName>
</protein>
<evidence type="ECO:0000256" key="2">
    <source>
        <dbReference type="ARBA" id="ARBA00022864"/>
    </source>
</evidence>
<dbReference type="InterPro" id="IPR036641">
    <property type="entry name" value="HPT_dom_sf"/>
</dbReference>
<dbReference type="FunFam" id="1.20.120.160:FF:000001">
    <property type="entry name" value="Histidine-containing phosphotransfer protein 1"/>
    <property type="match status" value="1"/>
</dbReference>
<dbReference type="GO" id="GO:0009736">
    <property type="term" value="P:cytokinin-activated signaling pathway"/>
    <property type="evidence" value="ECO:0007669"/>
    <property type="project" value="UniProtKB-KW"/>
</dbReference>
<accession>A9NMG9</accession>
<dbReference type="OMA" id="RNYCEAH"/>
<organism evidence="7">
    <name type="scientific">Picea sitchensis</name>
    <name type="common">Sitka spruce</name>
    <name type="synonym">Pinus sitchensis</name>
    <dbReference type="NCBI Taxonomy" id="3332"/>
    <lineage>
        <taxon>Eukaryota</taxon>
        <taxon>Viridiplantae</taxon>
        <taxon>Streptophyta</taxon>
        <taxon>Embryophyta</taxon>
        <taxon>Tracheophyta</taxon>
        <taxon>Spermatophyta</taxon>
        <taxon>Pinopsida</taxon>
        <taxon>Pinidae</taxon>
        <taxon>Conifers I</taxon>
        <taxon>Pinales</taxon>
        <taxon>Pinaceae</taxon>
        <taxon>Picea</taxon>
    </lineage>
</organism>
<evidence type="ECO:0000256" key="4">
    <source>
        <dbReference type="ARBA" id="ARBA00023242"/>
    </source>
</evidence>
<dbReference type="GO" id="GO:0043424">
    <property type="term" value="F:protein histidine kinase binding"/>
    <property type="evidence" value="ECO:0007669"/>
    <property type="project" value="UniProtKB-UniRule"/>
</dbReference>
<dbReference type="PANTHER" id="PTHR28242">
    <property type="entry name" value="PHOSPHORELAY INTERMEDIATE PROTEIN YPD1"/>
    <property type="match status" value="1"/>
</dbReference>
<comment type="domain">
    <text evidence="5">Histidine-containing phosphotransfer domain (HPt) contains an active histidine that mediates the phosphotransfer.</text>
</comment>
<comment type="subcellular location">
    <subcellularLocation>
        <location evidence="5">Cytoplasm</location>
        <location evidence="5">Cytosol</location>
    </subcellularLocation>
    <subcellularLocation>
        <location evidence="5">Nucleus</location>
    </subcellularLocation>
</comment>
<proteinExistence type="evidence at transcript level"/>
<dbReference type="InterPro" id="IPR045871">
    <property type="entry name" value="AHP1-5/YPD1"/>
</dbReference>
<dbReference type="Gene3D" id="1.20.120.160">
    <property type="entry name" value="HPT domain"/>
    <property type="match status" value="1"/>
</dbReference>
<reference evidence="7" key="1">
    <citation type="journal article" date="2008" name="BMC Genomics">
        <title>A conifer genomics resource of 200,000 spruce (Picea spp.) ESTs and 6,464 high-quality, sequence-finished full-length cDNAs for Sitka spruce (Picea sitchensis).</title>
        <authorList>
            <person name="Ralph S.G."/>
            <person name="Chun H.J."/>
            <person name="Kolosova N."/>
            <person name="Cooper D."/>
            <person name="Oddy C."/>
            <person name="Ritland C.E."/>
            <person name="Kirkpatrick R."/>
            <person name="Moore R."/>
            <person name="Barber S."/>
            <person name="Holt R.A."/>
            <person name="Jones S.J."/>
            <person name="Marra M.A."/>
            <person name="Douglas C.J."/>
            <person name="Ritland K."/>
            <person name="Bohlmann J."/>
        </authorList>
    </citation>
    <scope>NUCLEOTIDE SEQUENCE</scope>
    <source>
        <tissue evidence="7">Green portion of the leader tissue</tissue>
    </source>
</reference>
<keyword evidence="2 5" id="KW-0932">Cytokinin signaling pathway</keyword>